<comment type="caution">
    <text evidence="2">The sequence shown here is derived from an EMBL/GenBank/DDBJ whole genome shotgun (WGS) entry which is preliminary data.</text>
</comment>
<evidence type="ECO:0000313" key="3">
    <source>
        <dbReference type="Proteomes" id="UP000445000"/>
    </source>
</evidence>
<dbReference type="EMBL" id="BLJN01000012">
    <property type="protein sequence ID" value="GFE84955.1"/>
    <property type="molecule type" value="Genomic_DNA"/>
</dbReference>
<accession>A0A829YNS0</accession>
<evidence type="ECO:0000313" key="2">
    <source>
        <dbReference type="EMBL" id="GFE84955.1"/>
    </source>
</evidence>
<name>A0A829YNS0_9GAMM</name>
<gene>
    <name evidence="2" type="ORF">GCM10011487_69550</name>
</gene>
<reference evidence="3" key="1">
    <citation type="submission" date="2020-01" db="EMBL/GenBank/DDBJ databases">
        <title>'Steroidobacter agaridevorans' sp. nov., agar-degrading bacteria isolated from rhizosphere soils.</title>
        <authorList>
            <person name="Ikenaga M."/>
            <person name="Kataoka M."/>
            <person name="Murouchi A."/>
            <person name="Katsuragi S."/>
            <person name="Sakai M."/>
        </authorList>
    </citation>
    <scope>NUCLEOTIDE SEQUENCE [LARGE SCALE GENOMIC DNA]</scope>
    <source>
        <strain evidence="3">YU21-B</strain>
    </source>
</reference>
<dbReference type="Proteomes" id="UP000445000">
    <property type="component" value="Unassembled WGS sequence"/>
</dbReference>
<feature type="coiled-coil region" evidence="1">
    <location>
        <begin position="44"/>
        <end position="71"/>
    </location>
</feature>
<organism evidence="2 3">
    <name type="scientific">Steroidobacter agaridevorans</name>
    <dbReference type="NCBI Taxonomy" id="2695856"/>
    <lineage>
        <taxon>Bacteria</taxon>
        <taxon>Pseudomonadati</taxon>
        <taxon>Pseudomonadota</taxon>
        <taxon>Gammaproteobacteria</taxon>
        <taxon>Steroidobacterales</taxon>
        <taxon>Steroidobacteraceae</taxon>
        <taxon>Steroidobacter</taxon>
    </lineage>
</organism>
<evidence type="ECO:0000256" key="1">
    <source>
        <dbReference type="SAM" id="Coils"/>
    </source>
</evidence>
<protein>
    <submittedName>
        <fullName evidence="2">Uncharacterized protein</fullName>
    </submittedName>
</protein>
<keyword evidence="1" id="KW-0175">Coiled coil</keyword>
<sequence length="337" mass="38121">MTQNAGVGRLVGLDPVMEQKLIELLTDQQMEQFEQMHVRPRPTVSDLQQYADEATQRMNALRELLGDEKLERFQDFELSQGERRWVNRFSARLAPAHKLRPDQEDRLIALKHEQSRMSFAAIESWRAFRRPLGPQTSLEDMQRETQRQSRIANENSWRKRQVENPLLEQKAAAFLTPVQLAELSKYQAEEQDTTRRFIEAVRADAGMDPNIPAQPEAAEERPKLIEAQLQIEVSLTVNREPTTVTRSVRNGESFTFEAAQGLIAEATPTMYDDDWVDVHLTYYEEGANGRRRLSGGSISAAQVRQPDGSLATGGSGGTVITGRKGYAVETKVNAKVL</sequence>
<proteinExistence type="predicted"/>
<dbReference type="AlphaFoldDB" id="A0A829YNS0"/>
<keyword evidence="3" id="KW-1185">Reference proteome</keyword>